<dbReference type="AlphaFoldDB" id="A0AAF1JUH5"/>
<feature type="transmembrane region" description="Helical" evidence="1">
    <location>
        <begin position="6"/>
        <end position="23"/>
    </location>
</feature>
<evidence type="ECO:0000256" key="1">
    <source>
        <dbReference type="SAM" id="Phobius"/>
    </source>
</evidence>
<keyword evidence="1" id="KW-0812">Transmembrane</keyword>
<sequence>MGSGLFWWLVCMGLAALITAAVSRRWVWRAALLYLVSPLVLFTGYALWALVTRPEREGVLGLILVSLGLVSAMATLPWILTCLIGFALGLVPRRWLRPADKTAPFNNWRPIHVGAENDALVIGGLPVWQAPWRPTGLAPVPLPHPAHPRQTHEFSVYEIGAGAVRTRFAAAELSAGVWGFYQPMATPTMTAVEVGTATRRPVAWRSLVAVSLGAAIAIAAGSYLAERFAPSLVPLTPMPRMPGEKS</sequence>
<accession>A0AAF1JUH5</accession>
<evidence type="ECO:0000313" key="3">
    <source>
        <dbReference type="Proteomes" id="UP001196068"/>
    </source>
</evidence>
<keyword evidence="3" id="KW-1185">Reference proteome</keyword>
<comment type="caution">
    <text evidence="2">The sequence shown here is derived from an EMBL/GenBank/DDBJ whole genome shotgun (WGS) entry which is preliminary data.</text>
</comment>
<reference evidence="2" key="1">
    <citation type="submission" date="2020-01" db="EMBL/GenBank/DDBJ databases">
        <authorList>
            <person name="Rat A."/>
        </authorList>
    </citation>
    <scope>NUCLEOTIDE SEQUENCE</scope>
    <source>
        <strain evidence="2">LMG 28251</strain>
    </source>
</reference>
<reference evidence="2" key="2">
    <citation type="journal article" date="2021" name="Syst. Appl. Microbiol.">
        <title>Roseomonas hellenica sp. nov., isolated from roots of wild-growing Alkanna tinctoria.</title>
        <authorList>
            <person name="Rat A."/>
            <person name="Naranjo H.D."/>
            <person name="Lebbe L."/>
            <person name="Cnockaert M."/>
            <person name="Krigas N."/>
            <person name="Grigoriadou K."/>
            <person name="Maloupa E."/>
            <person name="Willems A."/>
        </authorList>
    </citation>
    <scope>NUCLEOTIDE SEQUENCE</scope>
    <source>
        <strain evidence="2">LMG 28251</strain>
    </source>
</reference>
<protein>
    <submittedName>
        <fullName evidence="2">Uncharacterized protein</fullName>
    </submittedName>
</protein>
<organism evidence="2 3">
    <name type="scientific">Plastoroseomonas arctica</name>
    <dbReference type="NCBI Taxonomy" id="1509237"/>
    <lineage>
        <taxon>Bacteria</taxon>
        <taxon>Pseudomonadati</taxon>
        <taxon>Pseudomonadota</taxon>
        <taxon>Alphaproteobacteria</taxon>
        <taxon>Acetobacterales</taxon>
        <taxon>Acetobacteraceae</taxon>
        <taxon>Plastoroseomonas</taxon>
    </lineage>
</organism>
<dbReference type="RefSeq" id="WP_211872698.1">
    <property type="nucleotide sequence ID" value="NZ_JAAEDH010000002.1"/>
</dbReference>
<keyword evidence="1" id="KW-1133">Transmembrane helix</keyword>
<name>A0AAF1JUH5_9PROT</name>
<dbReference type="Proteomes" id="UP001196068">
    <property type="component" value="Unassembled WGS sequence"/>
</dbReference>
<keyword evidence="1" id="KW-0472">Membrane</keyword>
<feature type="transmembrane region" description="Helical" evidence="1">
    <location>
        <begin position="207"/>
        <end position="225"/>
    </location>
</feature>
<evidence type="ECO:0000313" key="2">
    <source>
        <dbReference type="EMBL" id="MBR0653995.1"/>
    </source>
</evidence>
<feature type="transmembrane region" description="Helical" evidence="1">
    <location>
        <begin position="30"/>
        <end position="51"/>
    </location>
</feature>
<gene>
    <name evidence="2" type="ORF">GXW79_02770</name>
</gene>
<dbReference type="EMBL" id="JAAEDH010000002">
    <property type="protein sequence ID" value="MBR0653995.1"/>
    <property type="molecule type" value="Genomic_DNA"/>
</dbReference>
<proteinExistence type="predicted"/>
<feature type="transmembrane region" description="Helical" evidence="1">
    <location>
        <begin position="63"/>
        <end position="91"/>
    </location>
</feature>